<keyword evidence="8" id="KW-0547">Nucleotide-binding</keyword>
<evidence type="ECO:0000256" key="4">
    <source>
        <dbReference type="ARBA" id="ARBA00022984"/>
    </source>
</evidence>
<dbReference type="GO" id="GO:0004386">
    <property type="term" value="F:helicase activity"/>
    <property type="evidence" value="ECO:0007669"/>
    <property type="project" value="UniProtKB-KW"/>
</dbReference>
<keyword evidence="4 7" id="KW-0573">Peptidoglycan synthesis</keyword>
<evidence type="ECO:0000256" key="6">
    <source>
        <dbReference type="ARBA" id="ARBA00023316"/>
    </source>
</evidence>
<dbReference type="InterPro" id="IPR015942">
    <property type="entry name" value="Asp/Glu/hydantoin_racemase"/>
</dbReference>
<reference evidence="9" key="1">
    <citation type="journal article" date="2019" name="Int. J. Syst. Evol. Microbiol.">
        <title>The Global Catalogue of Microorganisms (GCM) 10K type strain sequencing project: providing services to taxonomists for standard genome sequencing and annotation.</title>
        <authorList>
            <consortium name="The Broad Institute Genomics Platform"/>
            <consortium name="The Broad Institute Genome Sequencing Center for Infectious Disease"/>
            <person name="Wu L."/>
            <person name="Ma J."/>
        </authorList>
    </citation>
    <scope>NUCLEOTIDE SEQUENCE [LARGE SCALE GENOMIC DNA]</scope>
    <source>
        <strain evidence="9">CECT 8570</strain>
    </source>
</reference>
<dbReference type="RefSeq" id="WP_290260929.1">
    <property type="nucleotide sequence ID" value="NZ_JAUFQG010000004.1"/>
</dbReference>
<accession>A0ABV8V723</accession>
<feature type="binding site" evidence="7">
    <location>
        <begin position="76"/>
        <end position="77"/>
    </location>
    <ligand>
        <name>substrate</name>
    </ligand>
</feature>
<evidence type="ECO:0000256" key="1">
    <source>
        <dbReference type="ARBA" id="ARBA00001602"/>
    </source>
</evidence>
<organism evidence="8 9">
    <name type="scientific">Simiduia curdlanivorans</name>
    <dbReference type="NCBI Taxonomy" id="1492769"/>
    <lineage>
        <taxon>Bacteria</taxon>
        <taxon>Pseudomonadati</taxon>
        <taxon>Pseudomonadota</taxon>
        <taxon>Gammaproteobacteria</taxon>
        <taxon>Cellvibrionales</taxon>
        <taxon>Cellvibrionaceae</taxon>
        <taxon>Simiduia</taxon>
    </lineage>
</organism>
<keyword evidence="6 7" id="KW-0961">Cell wall biogenesis/degradation</keyword>
<comment type="similarity">
    <text evidence="7">Belongs to the aspartate/glutamate racemases family.</text>
</comment>
<evidence type="ECO:0000313" key="9">
    <source>
        <dbReference type="Proteomes" id="UP001595840"/>
    </source>
</evidence>
<keyword evidence="5 7" id="KW-0413">Isomerase</keyword>
<feature type="active site" description="Proton donor/acceptor" evidence="7">
    <location>
        <position position="185"/>
    </location>
</feature>
<dbReference type="EC" id="5.1.1.3" evidence="2 7"/>
<dbReference type="InterPro" id="IPR004391">
    <property type="entry name" value="Glu_race"/>
</dbReference>
<keyword evidence="3 7" id="KW-0133">Cell shape</keyword>
<dbReference type="PANTHER" id="PTHR21198:SF2">
    <property type="entry name" value="GLUTAMATE RACEMASE"/>
    <property type="match status" value="1"/>
</dbReference>
<evidence type="ECO:0000313" key="8">
    <source>
        <dbReference type="EMBL" id="MFC4363251.1"/>
    </source>
</evidence>
<dbReference type="PROSITE" id="PS00923">
    <property type="entry name" value="ASP_GLU_RACEMASE_1"/>
    <property type="match status" value="1"/>
</dbReference>
<feature type="binding site" evidence="7">
    <location>
        <begin position="186"/>
        <end position="187"/>
    </location>
    <ligand>
        <name>substrate</name>
    </ligand>
</feature>
<proteinExistence type="inferred from homology"/>
<dbReference type="InterPro" id="IPR018187">
    <property type="entry name" value="Asp/Glu_racemase_AS_1"/>
</dbReference>
<comment type="catalytic activity">
    <reaction evidence="1 7">
        <text>L-glutamate = D-glutamate</text>
        <dbReference type="Rhea" id="RHEA:12813"/>
        <dbReference type="ChEBI" id="CHEBI:29985"/>
        <dbReference type="ChEBI" id="CHEBI:29986"/>
        <dbReference type="EC" id="5.1.1.3"/>
    </reaction>
</comment>
<dbReference type="PANTHER" id="PTHR21198">
    <property type="entry name" value="GLUTAMATE RACEMASE"/>
    <property type="match status" value="1"/>
</dbReference>
<dbReference type="Proteomes" id="UP001595840">
    <property type="component" value="Unassembled WGS sequence"/>
</dbReference>
<dbReference type="Gene3D" id="3.40.50.1860">
    <property type="match status" value="2"/>
</dbReference>
<comment type="function">
    <text evidence="7">Provides the (R)-glutamate required for cell wall biosynthesis.</text>
</comment>
<gene>
    <name evidence="7 8" type="primary">murI</name>
    <name evidence="8" type="ORF">ACFOX3_13130</name>
</gene>
<comment type="caution">
    <text evidence="8">The sequence shown here is derived from an EMBL/GenBank/DDBJ whole genome shotgun (WGS) entry which is preliminary data.</text>
</comment>
<feature type="binding site" evidence="7">
    <location>
        <begin position="44"/>
        <end position="45"/>
    </location>
    <ligand>
        <name>substrate</name>
    </ligand>
</feature>
<dbReference type="HAMAP" id="MF_00258">
    <property type="entry name" value="Glu_racemase"/>
    <property type="match status" value="1"/>
</dbReference>
<dbReference type="NCBIfam" id="TIGR00067">
    <property type="entry name" value="glut_race"/>
    <property type="match status" value="1"/>
</dbReference>
<sequence>MIGSEQAIGVFDSGVGGLSIAREIRALLPGEDIVYVADTLHAPYGEKTEAFIYKRACSIVDFLLAQQVKIVVVACNTATVSTIEKLRQTYSIPFVGVEPGIKPACQASKRGVVGVLATHQTIKSPAFLALVLRLADAGRIELQACPGLMEQVENLAFDEPDTKQLIQQYVQSLVARGVDQLVLGCTHYAFLTDAIKTIAGPKVGIIDTAQAVAREVIRRLTQLHLIRQGRLPGADIFFTSGSEGRVSEQFSVLWGRRVKVAKASAL</sequence>
<keyword evidence="8" id="KW-0067">ATP-binding</keyword>
<keyword evidence="8" id="KW-0378">Hydrolase</keyword>
<protein>
    <recommendedName>
        <fullName evidence="2 7">Glutamate racemase</fullName>
        <ecNumber evidence="2 7">5.1.1.3</ecNumber>
    </recommendedName>
</protein>
<dbReference type="InterPro" id="IPR001920">
    <property type="entry name" value="Asp/Glu_race"/>
</dbReference>
<evidence type="ECO:0000256" key="2">
    <source>
        <dbReference type="ARBA" id="ARBA00013090"/>
    </source>
</evidence>
<name>A0ABV8V723_9GAMM</name>
<evidence type="ECO:0000256" key="3">
    <source>
        <dbReference type="ARBA" id="ARBA00022960"/>
    </source>
</evidence>
<keyword evidence="9" id="KW-1185">Reference proteome</keyword>
<evidence type="ECO:0000256" key="5">
    <source>
        <dbReference type="ARBA" id="ARBA00023235"/>
    </source>
</evidence>
<comment type="pathway">
    <text evidence="7">Cell wall biogenesis; peptidoglycan biosynthesis.</text>
</comment>
<dbReference type="EMBL" id="JBHSCX010000020">
    <property type="protein sequence ID" value="MFC4363251.1"/>
    <property type="molecule type" value="Genomic_DNA"/>
</dbReference>
<dbReference type="Pfam" id="PF01177">
    <property type="entry name" value="Asp_Glu_race"/>
    <property type="match status" value="1"/>
</dbReference>
<dbReference type="GO" id="GO:0008881">
    <property type="term" value="F:glutamate racemase activity"/>
    <property type="evidence" value="ECO:0007669"/>
    <property type="project" value="UniProtKB-EC"/>
</dbReference>
<feature type="binding site" evidence="7">
    <location>
        <begin position="12"/>
        <end position="13"/>
    </location>
    <ligand>
        <name>substrate</name>
    </ligand>
</feature>
<feature type="active site" description="Proton donor/acceptor" evidence="7">
    <location>
        <position position="75"/>
    </location>
</feature>
<keyword evidence="8" id="KW-0347">Helicase</keyword>
<evidence type="ECO:0000256" key="7">
    <source>
        <dbReference type="HAMAP-Rule" id="MF_00258"/>
    </source>
</evidence>
<dbReference type="SUPFAM" id="SSF53681">
    <property type="entry name" value="Aspartate/glutamate racemase"/>
    <property type="match status" value="2"/>
</dbReference>